<dbReference type="EMBL" id="AP025592">
    <property type="protein sequence ID" value="BDG10237.1"/>
    <property type="molecule type" value="Genomic_DNA"/>
</dbReference>
<dbReference type="GO" id="GO:0016787">
    <property type="term" value="F:hydrolase activity"/>
    <property type="evidence" value="ECO:0007669"/>
    <property type="project" value="UniProtKB-KW"/>
</dbReference>
<gene>
    <name evidence="2" type="ORF">AMPC_33500</name>
</gene>
<dbReference type="PANTHER" id="PTHR42103:SF2">
    <property type="entry name" value="AB HYDROLASE-1 DOMAIN-CONTAINING PROTEIN"/>
    <property type="match status" value="1"/>
</dbReference>
<dbReference type="Gene3D" id="3.40.50.1820">
    <property type="entry name" value="alpha/beta hydrolase"/>
    <property type="match status" value="1"/>
</dbReference>
<name>A0ABN6NDW2_9BACT</name>
<evidence type="ECO:0000313" key="2">
    <source>
        <dbReference type="EMBL" id="BDG10237.1"/>
    </source>
</evidence>
<dbReference type="RefSeq" id="WP_248342633.1">
    <property type="nucleotide sequence ID" value="NZ_AP025592.1"/>
</dbReference>
<keyword evidence="3" id="KW-1185">Reference proteome</keyword>
<dbReference type="SUPFAM" id="SSF53474">
    <property type="entry name" value="alpha/beta-Hydrolases"/>
    <property type="match status" value="1"/>
</dbReference>
<dbReference type="Proteomes" id="UP001162734">
    <property type="component" value="Chromosome"/>
</dbReference>
<protein>
    <submittedName>
        <fullName evidence="2">Alpha/beta hydrolase</fullName>
    </submittedName>
</protein>
<feature type="domain" description="Serine aminopeptidase S33" evidence="1">
    <location>
        <begin position="36"/>
        <end position="132"/>
    </location>
</feature>
<organism evidence="2 3">
    <name type="scientific">Anaeromyxobacter paludicola</name>
    <dbReference type="NCBI Taxonomy" id="2918171"/>
    <lineage>
        <taxon>Bacteria</taxon>
        <taxon>Pseudomonadati</taxon>
        <taxon>Myxococcota</taxon>
        <taxon>Myxococcia</taxon>
        <taxon>Myxococcales</taxon>
        <taxon>Cystobacterineae</taxon>
        <taxon>Anaeromyxobacteraceae</taxon>
        <taxon>Anaeromyxobacter</taxon>
    </lineage>
</organism>
<dbReference type="InterPro" id="IPR022742">
    <property type="entry name" value="Hydrolase_4"/>
</dbReference>
<evidence type="ECO:0000313" key="3">
    <source>
        <dbReference type="Proteomes" id="UP001162734"/>
    </source>
</evidence>
<keyword evidence="2" id="KW-0378">Hydrolase</keyword>
<proteinExistence type="predicted"/>
<dbReference type="Pfam" id="PF12146">
    <property type="entry name" value="Hydrolase_4"/>
    <property type="match status" value="1"/>
</dbReference>
<sequence>MQVELQGPAGRLEALWEEPADPRFAAVVCHPHPRFGGTLHNHATFRLAKAVRALGGVTLRFNYRGVGLSAGAYDDGHGETDDARAALALVAARRPDLPRLACGFSFGAWVALKAGAGDEAVRAVVCAGVALRELMDRPLDLLRSCPKPLAVVQAERDEFGAPEAVRELLQGAAAPRELVQVGGATHLFTEKLPEYQRACEEALRWALSEAGVAVAAPPP</sequence>
<evidence type="ECO:0000259" key="1">
    <source>
        <dbReference type="Pfam" id="PF12146"/>
    </source>
</evidence>
<accession>A0ABN6NDW2</accession>
<dbReference type="InterPro" id="IPR029058">
    <property type="entry name" value="AB_hydrolase_fold"/>
</dbReference>
<reference evidence="3" key="1">
    <citation type="journal article" date="2022" name="Int. J. Syst. Evol. Microbiol.">
        <title>Anaeromyxobacter oryzae sp. nov., Anaeromyxobacter diazotrophicus sp. nov. and Anaeromyxobacter paludicola sp. nov., isolated from paddy soils.</title>
        <authorList>
            <person name="Itoh H."/>
            <person name="Xu Z."/>
            <person name="Mise K."/>
            <person name="Masuda Y."/>
            <person name="Ushijima N."/>
            <person name="Hayakawa C."/>
            <person name="Shiratori Y."/>
            <person name="Senoo K."/>
        </authorList>
    </citation>
    <scope>NUCLEOTIDE SEQUENCE [LARGE SCALE GENOMIC DNA]</scope>
    <source>
        <strain evidence="3">Red630</strain>
    </source>
</reference>
<dbReference type="PANTHER" id="PTHR42103">
    <property type="entry name" value="ALPHA/BETA-HYDROLASES SUPERFAMILY PROTEIN"/>
    <property type="match status" value="1"/>
</dbReference>